<dbReference type="Proteomes" id="UP000534783">
    <property type="component" value="Unassembled WGS sequence"/>
</dbReference>
<dbReference type="InterPro" id="IPR028082">
    <property type="entry name" value="Peripla_BP_I"/>
</dbReference>
<dbReference type="AlphaFoldDB" id="A0A7X6DP95"/>
<comment type="caution">
    <text evidence="2">The sequence shown here is derived from an EMBL/GenBank/DDBJ whole genome shotgun (WGS) entry which is preliminary data.</text>
</comment>
<organism evidence="2 3">
    <name type="scientific">Candidatus Manganitrophus noduliformans</name>
    <dbReference type="NCBI Taxonomy" id="2606439"/>
    <lineage>
        <taxon>Bacteria</taxon>
        <taxon>Pseudomonadati</taxon>
        <taxon>Nitrospirota</taxon>
        <taxon>Nitrospiria</taxon>
        <taxon>Candidatus Troglogloeales</taxon>
        <taxon>Candidatus Manganitrophaceae</taxon>
        <taxon>Candidatus Manganitrophus</taxon>
    </lineage>
</organism>
<protein>
    <submittedName>
        <fullName evidence="2">Urea ABC transporter substrate-binding protein</fullName>
    </submittedName>
</protein>
<name>A0A7X6DP95_9BACT</name>
<dbReference type="SUPFAM" id="SSF53822">
    <property type="entry name" value="Periplasmic binding protein-like I"/>
    <property type="match status" value="1"/>
</dbReference>
<dbReference type="PRINTS" id="PR00337">
    <property type="entry name" value="LEUILEVALBP"/>
</dbReference>
<keyword evidence="3" id="KW-1185">Reference proteome</keyword>
<dbReference type="InterPro" id="IPR000709">
    <property type="entry name" value="Leu_Ile_Val-bd"/>
</dbReference>
<dbReference type="GO" id="GO:0006865">
    <property type="term" value="P:amino acid transport"/>
    <property type="evidence" value="ECO:0007669"/>
    <property type="project" value="InterPro"/>
</dbReference>
<keyword evidence="1" id="KW-1133">Transmembrane helix</keyword>
<dbReference type="PANTHER" id="PTHR47628:SF1">
    <property type="entry name" value="ALIPHATIC AMIDASE EXPRESSION-REGULATING PROTEIN"/>
    <property type="match status" value="1"/>
</dbReference>
<dbReference type="EMBL" id="VTOW01000001">
    <property type="protein sequence ID" value="NKE70876.1"/>
    <property type="molecule type" value="Genomic_DNA"/>
</dbReference>
<dbReference type="PANTHER" id="PTHR47628">
    <property type="match status" value="1"/>
</dbReference>
<keyword evidence="1" id="KW-0472">Membrane</keyword>
<feature type="transmembrane region" description="Helical" evidence="1">
    <location>
        <begin position="12"/>
        <end position="32"/>
    </location>
</feature>
<sequence>MDRLNGQKLFKISAIFIGIIMMAAGVVVRSVMAADYPTAKVNTTNLAVTDTTVKVGILHSATGTMAISETGSIQAEKLAIAQINAMGGVLGRKIEVIQEDGASDWPTFAEKARKLLVKDRVAAVMGCWTSASRKAVLPVFEKENGLLYYPTFYEGLEQSKNVIYTGQEATQQILAGIDWIAKEKGAKSFYLIGSDYIWPRTSMKIARKHIENVLKGKVVGEEYVALGDTQFGSVINKIRLKKPDVIYAAVVGGSNVAWFKQLKAAGITSKTQTMLTISVTEDEVLGIGGENLEGFYSAMKYFHSLDNANNKAFVEEFKKMWGPKSVVGDVTQAAYLGPWLWKAAVEKAGSFDVDKVVAASPGLEFKAAPEGYVKIHNNHHLWSKLRVGKWRSDGQADVVYESPLIEPDPFPKGYQ</sequence>
<gene>
    <name evidence="2" type="primary">urtA</name>
    <name evidence="2" type="ORF">MNODULE_09005</name>
</gene>
<evidence type="ECO:0000313" key="2">
    <source>
        <dbReference type="EMBL" id="NKE70876.1"/>
    </source>
</evidence>
<dbReference type="Gene3D" id="3.40.50.2300">
    <property type="match status" value="2"/>
</dbReference>
<dbReference type="Pfam" id="PF13433">
    <property type="entry name" value="Peripla_BP_5"/>
    <property type="match status" value="1"/>
</dbReference>
<proteinExistence type="predicted"/>
<dbReference type="CDD" id="cd06355">
    <property type="entry name" value="PBP1_FmdD-like"/>
    <property type="match status" value="1"/>
</dbReference>
<evidence type="ECO:0000313" key="3">
    <source>
        <dbReference type="Proteomes" id="UP000534783"/>
    </source>
</evidence>
<dbReference type="NCBIfam" id="TIGR03407">
    <property type="entry name" value="urea_ABC_UrtA"/>
    <property type="match status" value="1"/>
</dbReference>
<accession>A0A7X6DP95</accession>
<evidence type="ECO:0000256" key="1">
    <source>
        <dbReference type="SAM" id="Phobius"/>
    </source>
</evidence>
<dbReference type="InterPro" id="IPR017777">
    <property type="entry name" value="ABC_urea-bd_UrtA"/>
</dbReference>
<keyword evidence="1" id="KW-0812">Transmembrane</keyword>
<reference evidence="2 3" key="1">
    <citation type="journal article" date="2020" name="Nature">
        <title>Bacterial chemolithoautotrophy via manganese oxidation.</title>
        <authorList>
            <person name="Yu H."/>
            <person name="Leadbetter J.R."/>
        </authorList>
    </citation>
    <scope>NUCLEOTIDE SEQUENCE [LARGE SCALE GENOMIC DNA]</scope>
    <source>
        <strain evidence="2 3">Mn-1</strain>
    </source>
</reference>